<dbReference type="EMBL" id="ASHM01056592">
    <property type="protein sequence ID" value="PNX88446.1"/>
    <property type="molecule type" value="Genomic_DNA"/>
</dbReference>
<reference evidence="1 2" key="1">
    <citation type="journal article" date="2014" name="Am. J. Bot.">
        <title>Genome assembly and annotation for red clover (Trifolium pratense; Fabaceae).</title>
        <authorList>
            <person name="Istvanek J."/>
            <person name="Jaros M."/>
            <person name="Krenek A."/>
            <person name="Repkova J."/>
        </authorList>
    </citation>
    <scope>NUCLEOTIDE SEQUENCE [LARGE SCALE GENOMIC DNA]</scope>
    <source>
        <strain evidence="2">cv. Tatra</strain>
        <tissue evidence="1">Young leaves</tissue>
    </source>
</reference>
<dbReference type="PANTHER" id="PTHR23120:SF0">
    <property type="entry name" value="MAESTRO HEAT-LIKE REPEAT FAMILY MEMBER 1"/>
    <property type="match status" value="1"/>
</dbReference>
<reference evidence="1 2" key="2">
    <citation type="journal article" date="2017" name="Front. Plant Sci.">
        <title>Gene Classification and Mining of Molecular Markers Useful in Red Clover (Trifolium pratense) Breeding.</title>
        <authorList>
            <person name="Istvanek J."/>
            <person name="Dluhosova J."/>
            <person name="Dluhos P."/>
            <person name="Patkova L."/>
            <person name="Nedelnik J."/>
            <person name="Repkova J."/>
        </authorList>
    </citation>
    <scope>NUCLEOTIDE SEQUENCE [LARGE SCALE GENOMIC DNA]</scope>
    <source>
        <strain evidence="2">cv. Tatra</strain>
        <tissue evidence="1">Young leaves</tissue>
    </source>
</reference>
<name>A0A2K3MCF0_TRIPR</name>
<dbReference type="AlphaFoldDB" id="A0A2K3MCF0"/>
<comment type="caution">
    <text evidence="1">The sequence shown here is derived from an EMBL/GenBank/DDBJ whole genome shotgun (WGS) entry which is preliminary data.</text>
</comment>
<dbReference type="ExpressionAtlas" id="A0A2K3MCF0">
    <property type="expression patterns" value="baseline"/>
</dbReference>
<dbReference type="GO" id="GO:0005737">
    <property type="term" value="C:cytoplasm"/>
    <property type="evidence" value="ECO:0007669"/>
    <property type="project" value="TreeGrafter"/>
</dbReference>
<protein>
    <submittedName>
        <fullName evidence="1">Uncharacterized protein</fullName>
    </submittedName>
</protein>
<gene>
    <name evidence="1" type="ORF">L195_g044551</name>
</gene>
<evidence type="ECO:0000313" key="1">
    <source>
        <dbReference type="EMBL" id="PNX88446.1"/>
    </source>
</evidence>
<dbReference type="Proteomes" id="UP000236291">
    <property type="component" value="Unassembled WGS sequence"/>
</dbReference>
<sequence>MLILRQIDQFISSPVEYQRKRGCLAVHELLLKFRMVCVSGYCALGCHGSCAHTKQIDHTLYGNFSKLPSAFLLPSREALCLGDRVTMYLPRCADTNSEVRKISAQILDQLFSISLSLPKPPGLSISAEDIEFSYSALSSLEDVIAMLRNVSSLTTLFLPFLHLSY</sequence>
<evidence type="ECO:0000313" key="2">
    <source>
        <dbReference type="Proteomes" id="UP000236291"/>
    </source>
</evidence>
<dbReference type="PANTHER" id="PTHR23120">
    <property type="entry name" value="MAESTRO-RELATED HEAT DOMAIN-CONTAINING"/>
    <property type="match status" value="1"/>
</dbReference>
<organism evidence="1 2">
    <name type="scientific">Trifolium pratense</name>
    <name type="common">Red clover</name>
    <dbReference type="NCBI Taxonomy" id="57577"/>
    <lineage>
        <taxon>Eukaryota</taxon>
        <taxon>Viridiplantae</taxon>
        <taxon>Streptophyta</taxon>
        <taxon>Embryophyta</taxon>
        <taxon>Tracheophyta</taxon>
        <taxon>Spermatophyta</taxon>
        <taxon>Magnoliopsida</taxon>
        <taxon>eudicotyledons</taxon>
        <taxon>Gunneridae</taxon>
        <taxon>Pentapetalae</taxon>
        <taxon>rosids</taxon>
        <taxon>fabids</taxon>
        <taxon>Fabales</taxon>
        <taxon>Fabaceae</taxon>
        <taxon>Papilionoideae</taxon>
        <taxon>50 kb inversion clade</taxon>
        <taxon>NPAAA clade</taxon>
        <taxon>Hologalegina</taxon>
        <taxon>IRL clade</taxon>
        <taxon>Trifolieae</taxon>
        <taxon>Trifolium</taxon>
    </lineage>
</organism>
<accession>A0A2K3MCF0</accession>
<dbReference type="STRING" id="57577.A0A2K3MCF0"/>
<dbReference type="InterPro" id="IPR045206">
    <property type="entry name" value="Maestro_heat-like_prot"/>
</dbReference>
<proteinExistence type="predicted"/>